<dbReference type="Proteomes" id="UP000823637">
    <property type="component" value="Unassembled WGS sequence"/>
</dbReference>
<keyword evidence="1" id="KW-0472">Membrane</keyword>
<dbReference type="PANTHER" id="PTHR21666:SF286">
    <property type="entry name" value="LIPOPROTEIN NLPD"/>
    <property type="match status" value="1"/>
</dbReference>
<evidence type="ECO:0000259" key="2">
    <source>
        <dbReference type="Pfam" id="PF01551"/>
    </source>
</evidence>
<gene>
    <name evidence="3" type="ORF">IAC32_04635</name>
</gene>
<name>A0A9D9EGB5_9BACT</name>
<keyword evidence="1" id="KW-0812">Transmembrane</keyword>
<feature type="domain" description="M23ase beta-sheet core" evidence="2">
    <location>
        <begin position="204"/>
        <end position="301"/>
    </location>
</feature>
<evidence type="ECO:0000256" key="1">
    <source>
        <dbReference type="SAM" id="Phobius"/>
    </source>
</evidence>
<comment type="caution">
    <text evidence="3">The sequence shown here is derived from an EMBL/GenBank/DDBJ whole genome shotgun (WGS) entry which is preliminary data.</text>
</comment>
<dbReference type="Pfam" id="PF01551">
    <property type="entry name" value="Peptidase_M23"/>
    <property type="match status" value="1"/>
</dbReference>
<dbReference type="InterPro" id="IPR050570">
    <property type="entry name" value="Cell_wall_metabolism_enzyme"/>
</dbReference>
<sequence>MPLFKSNNPHYQFNRHTLKYERVDHTFKYYLKKFSRLMILSLLIGVIFFIIFIFTIKSPNEKRLIEENNRIATQYEILSHRMDEASEILKIIGERDNNFYRVMLEADSIPGILRRGNYRNTARYDKWDGLKTATVVKETSQKMDEIDRMLYVQSNSFDELVNLAKNNEDKLQHIPAIQPILNKDLKRTASGYGRRVDPIYHTVRFHAGMDFSAPIGTEIFATGDGTVSFVGWKQGYGNCVTIDHGYDYMTLYGHISKFKKGLRKGQKVTRGDVIAYVGNTGKSTGPHLHYEVRLKGKPQNPQNYYFKDLSPEEYDEMVRLSSNSGKMFD</sequence>
<reference evidence="3" key="2">
    <citation type="journal article" date="2021" name="PeerJ">
        <title>Extensive microbial diversity within the chicken gut microbiome revealed by metagenomics and culture.</title>
        <authorList>
            <person name="Gilroy R."/>
            <person name="Ravi A."/>
            <person name="Getino M."/>
            <person name="Pursley I."/>
            <person name="Horton D.L."/>
            <person name="Alikhan N.F."/>
            <person name="Baker D."/>
            <person name="Gharbi K."/>
            <person name="Hall N."/>
            <person name="Watson M."/>
            <person name="Adriaenssens E.M."/>
            <person name="Foster-Nyarko E."/>
            <person name="Jarju S."/>
            <person name="Secka A."/>
            <person name="Antonio M."/>
            <person name="Oren A."/>
            <person name="Chaudhuri R.R."/>
            <person name="La Ragione R."/>
            <person name="Hildebrand F."/>
            <person name="Pallen M.J."/>
        </authorList>
    </citation>
    <scope>NUCLEOTIDE SEQUENCE</scope>
    <source>
        <strain evidence="3">D3-1215</strain>
    </source>
</reference>
<keyword evidence="1" id="KW-1133">Transmembrane helix</keyword>
<feature type="transmembrane region" description="Helical" evidence="1">
    <location>
        <begin position="37"/>
        <end position="56"/>
    </location>
</feature>
<dbReference type="Gene3D" id="2.70.70.10">
    <property type="entry name" value="Glucose Permease (Domain IIA)"/>
    <property type="match status" value="1"/>
</dbReference>
<dbReference type="GO" id="GO:0004222">
    <property type="term" value="F:metalloendopeptidase activity"/>
    <property type="evidence" value="ECO:0007669"/>
    <property type="project" value="TreeGrafter"/>
</dbReference>
<protein>
    <submittedName>
        <fullName evidence="3">M23 family metallopeptidase</fullName>
    </submittedName>
</protein>
<dbReference type="FunFam" id="2.70.70.10:FF:000006">
    <property type="entry name" value="M23 family peptidase"/>
    <property type="match status" value="1"/>
</dbReference>
<accession>A0A9D9EGB5</accession>
<dbReference type="CDD" id="cd12797">
    <property type="entry name" value="M23_peptidase"/>
    <property type="match status" value="1"/>
</dbReference>
<organism evidence="3 4">
    <name type="scientific">Candidatus Enterocola intestinipullorum</name>
    <dbReference type="NCBI Taxonomy" id="2840783"/>
    <lineage>
        <taxon>Bacteria</taxon>
        <taxon>Pseudomonadati</taxon>
        <taxon>Bacteroidota</taxon>
        <taxon>Bacteroidia</taxon>
        <taxon>Bacteroidales</taxon>
        <taxon>Candidatus Enterocola</taxon>
    </lineage>
</organism>
<dbReference type="AlphaFoldDB" id="A0A9D9EGB5"/>
<dbReference type="SUPFAM" id="SSF51261">
    <property type="entry name" value="Duplicated hybrid motif"/>
    <property type="match status" value="1"/>
</dbReference>
<dbReference type="InterPro" id="IPR016047">
    <property type="entry name" value="M23ase_b-sheet_dom"/>
</dbReference>
<proteinExistence type="predicted"/>
<evidence type="ECO:0000313" key="3">
    <source>
        <dbReference type="EMBL" id="MBO8447013.1"/>
    </source>
</evidence>
<dbReference type="EMBL" id="JADIMR010000071">
    <property type="protein sequence ID" value="MBO8447013.1"/>
    <property type="molecule type" value="Genomic_DNA"/>
</dbReference>
<dbReference type="PANTHER" id="PTHR21666">
    <property type="entry name" value="PEPTIDASE-RELATED"/>
    <property type="match status" value="1"/>
</dbReference>
<evidence type="ECO:0000313" key="4">
    <source>
        <dbReference type="Proteomes" id="UP000823637"/>
    </source>
</evidence>
<reference evidence="3" key="1">
    <citation type="submission" date="2020-10" db="EMBL/GenBank/DDBJ databases">
        <authorList>
            <person name="Gilroy R."/>
        </authorList>
    </citation>
    <scope>NUCLEOTIDE SEQUENCE</scope>
    <source>
        <strain evidence="3">D3-1215</strain>
    </source>
</reference>
<dbReference type="InterPro" id="IPR011055">
    <property type="entry name" value="Dup_hybrid_motif"/>
</dbReference>